<dbReference type="GO" id="GO:0000981">
    <property type="term" value="F:DNA-binding transcription factor activity, RNA polymerase II-specific"/>
    <property type="evidence" value="ECO:0007669"/>
    <property type="project" value="TreeGrafter"/>
</dbReference>
<dbReference type="InterPro" id="IPR013088">
    <property type="entry name" value="Znf_NHR/GATA"/>
</dbReference>
<sequence length="654" mass="71895">TSSTPILGLALPFVQHAILQGFLFAKDFQVFYSLIDEPNRLIGFHEQISTMNQPENMNAFLLQIKGDASFSVTDAESLSQTWKLCSKVAGHLEQGKRLENLSWRLFHLHTMMTGDSPNNKTHTFERLSKETGRKLDRERHLRLSQLKAPGRCANQPIASVSATIHHPTLLCSLSSPIAETSGLVNCTTITSSTHINFSHSNAWDCDFKTGSINFESFLSSFSPLALFGTVDYLSQQTCCLPENPQTKGGADSTAVWDSVMNRSPFNEQANEPCGFLNKDKEDPDLVIDRAQHAIDISTINLGSTTNSGSSPNTPISEPFFFDSVEASTDSNGLQFVGDDPTLENQIAADNQPFPSQSDILLPEIANRDAVNSFFASVKFPQDNVGVAMGFRPEQGKVSIDKTPRADMISNTNAKTTRVGEKRKRRNPMATRLPTFVGVSELPRRSLNNNSISEEPICVNCRGTQTPLWRRGPSDELLCNACGVFYKVHKKHRPATLSKYNKYMGGSASTSNGETGQQGTKIQCTNCDATATPMWRKAPDGSLLCNACALYYKCHKRPRPTNASKRLMNRPLGSINTLFNSSYDNGPTAYSLGTGSPKSEIYLSDPSIRASDLDAPFTNCFDTVVDGNGVFGNELNSNFDFFKIFPTPCYATSNL</sequence>
<dbReference type="PANTHER" id="PTHR10071">
    <property type="entry name" value="TRANSCRIPTION FACTOR GATA FAMILY MEMBER"/>
    <property type="match status" value="1"/>
</dbReference>
<dbReference type="AlphaFoldDB" id="A0A2S4V5L8"/>
<dbReference type="GO" id="GO:0008270">
    <property type="term" value="F:zinc ion binding"/>
    <property type="evidence" value="ECO:0007669"/>
    <property type="project" value="UniProtKB-KW"/>
</dbReference>
<dbReference type="GO" id="GO:0000122">
    <property type="term" value="P:negative regulation of transcription by RNA polymerase II"/>
    <property type="evidence" value="ECO:0007669"/>
    <property type="project" value="TreeGrafter"/>
</dbReference>
<dbReference type="VEuPathDB" id="FungiDB:PSTT_10133"/>
<dbReference type="GO" id="GO:0045944">
    <property type="term" value="P:positive regulation of transcription by RNA polymerase II"/>
    <property type="evidence" value="ECO:0007669"/>
    <property type="project" value="TreeGrafter"/>
</dbReference>
<evidence type="ECO:0000256" key="6">
    <source>
        <dbReference type="ARBA" id="ARBA00023163"/>
    </source>
</evidence>
<keyword evidence="3 8" id="KW-0863">Zinc-finger</keyword>
<dbReference type="PRINTS" id="PR00619">
    <property type="entry name" value="GATAZNFINGER"/>
</dbReference>
<dbReference type="InterPro" id="IPR039355">
    <property type="entry name" value="Transcription_factor_GATA"/>
</dbReference>
<comment type="caution">
    <text evidence="10">The sequence shown here is derived from an EMBL/GenBank/DDBJ whole genome shotgun (WGS) entry which is preliminary data.</text>
</comment>
<dbReference type="Proteomes" id="UP000239156">
    <property type="component" value="Unassembled WGS sequence"/>
</dbReference>
<feature type="domain" description="GATA-type" evidence="9">
    <location>
        <begin position="457"/>
        <end position="498"/>
    </location>
</feature>
<evidence type="ECO:0000256" key="8">
    <source>
        <dbReference type="PROSITE-ProRule" id="PRU00094"/>
    </source>
</evidence>
<name>A0A2S4V5L8_9BASI</name>
<dbReference type="GO" id="GO:0000978">
    <property type="term" value="F:RNA polymerase II cis-regulatory region sequence-specific DNA binding"/>
    <property type="evidence" value="ECO:0007669"/>
    <property type="project" value="TreeGrafter"/>
</dbReference>
<evidence type="ECO:0000256" key="2">
    <source>
        <dbReference type="ARBA" id="ARBA00022723"/>
    </source>
</evidence>
<comment type="subcellular location">
    <subcellularLocation>
        <location evidence="1">Nucleus</location>
    </subcellularLocation>
</comment>
<evidence type="ECO:0000256" key="4">
    <source>
        <dbReference type="ARBA" id="ARBA00022833"/>
    </source>
</evidence>
<keyword evidence="2" id="KW-0479">Metal-binding</keyword>
<evidence type="ECO:0000256" key="1">
    <source>
        <dbReference type="ARBA" id="ARBA00004123"/>
    </source>
</evidence>
<dbReference type="PROSITE" id="PS50114">
    <property type="entry name" value="GATA_ZN_FINGER_2"/>
    <property type="match status" value="2"/>
</dbReference>
<gene>
    <name evidence="10" type="ORF">PSTT_10133</name>
</gene>
<reference evidence="10" key="1">
    <citation type="submission" date="2017-12" db="EMBL/GenBank/DDBJ databases">
        <title>Gene loss provides genomic basis for host adaptation in cereal stripe rust fungi.</title>
        <authorList>
            <person name="Xia C."/>
        </authorList>
    </citation>
    <scope>NUCLEOTIDE SEQUENCE [LARGE SCALE GENOMIC DNA]</scope>
    <source>
        <strain evidence="10">93-210</strain>
    </source>
</reference>
<evidence type="ECO:0000256" key="3">
    <source>
        <dbReference type="ARBA" id="ARBA00022771"/>
    </source>
</evidence>
<dbReference type="InterPro" id="IPR013860">
    <property type="entry name" value="AreA_GATA"/>
</dbReference>
<dbReference type="CDD" id="cd00202">
    <property type="entry name" value="ZnF_GATA"/>
    <property type="match status" value="2"/>
</dbReference>
<feature type="domain" description="GATA-type" evidence="9">
    <location>
        <begin position="517"/>
        <end position="570"/>
    </location>
</feature>
<feature type="non-terminal residue" evidence="10">
    <location>
        <position position="1"/>
    </location>
</feature>
<keyword evidence="5" id="KW-0805">Transcription regulation</keyword>
<evidence type="ECO:0000313" key="11">
    <source>
        <dbReference type="Proteomes" id="UP000239156"/>
    </source>
</evidence>
<dbReference type="Pfam" id="PF08550">
    <property type="entry name" value="GATA_AreA"/>
    <property type="match status" value="1"/>
</dbReference>
<dbReference type="Pfam" id="PF00320">
    <property type="entry name" value="GATA"/>
    <property type="match status" value="2"/>
</dbReference>
<keyword evidence="11" id="KW-1185">Reference proteome</keyword>
<dbReference type="VEuPathDB" id="FungiDB:PSHT_02276"/>
<dbReference type="SUPFAM" id="SSF57716">
    <property type="entry name" value="Glucocorticoid receptor-like (DNA-binding domain)"/>
    <property type="match status" value="2"/>
</dbReference>
<dbReference type="PANTHER" id="PTHR10071:SF281">
    <property type="entry name" value="BOX A-BINDING FACTOR-RELATED"/>
    <property type="match status" value="1"/>
</dbReference>
<dbReference type="GO" id="GO:0005634">
    <property type="term" value="C:nucleus"/>
    <property type="evidence" value="ECO:0007669"/>
    <property type="project" value="UniProtKB-SubCell"/>
</dbReference>
<dbReference type="SMART" id="SM00401">
    <property type="entry name" value="ZnF_GATA"/>
    <property type="match status" value="2"/>
</dbReference>
<evidence type="ECO:0000259" key="9">
    <source>
        <dbReference type="PROSITE" id="PS50114"/>
    </source>
</evidence>
<feature type="non-terminal residue" evidence="10">
    <location>
        <position position="654"/>
    </location>
</feature>
<evidence type="ECO:0000313" key="10">
    <source>
        <dbReference type="EMBL" id="POW04812.1"/>
    </source>
</evidence>
<dbReference type="Gene3D" id="3.30.50.10">
    <property type="entry name" value="Erythroid Transcription Factor GATA-1, subunit A"/>
    <property type="match status" value="2"/>
</dbReference>
<keyword evidence="6" id="KW-0804">Transcription</keyword>
<dbReference type="InterPro" id="IPR000679">
    <property type="entry name" value="Znf_GATA"/>
</dbReference>
<protein>
    <recommendedName>
        <fullName evidence="9">GATA-type domain-containing protein</fullName>
    </recommendedName>
</protein>
<dbReference type="EMBL" id="PKSL01000107">
    <property type="protein sequence ID" value="POW04812.1"/>
    <property type="molecule type" value="Genomic_DNA"/>
</dbReference>
<accession>A0A2S4V5L8</accession>
<organism evidence="10 11">
    <name type="scientific">Puccinia striiformis</name>
    <dbReference type="NCBI Taxonomy" id="27350"/>
    <lineage>
        <taxon>Eukaryota</taxon>
        <taxon>Fungi</taxon>
        <taxon>Dikarya</taxon>
        <taxon>Basidiomycota</taxon>
        <taxon>Pucciniomycotina</taxon>
        <taxon>Pucciniomycetes</taxon>
        <taxon>Pucciniales</taxon>
        <taxon>Pucciniaceae</taxon>
        <taxon>Puccinia</taxon>
    </lineage>
</organism>
<keyword evidence="7" id="KW-0539">Nucleus</keyword>
<evidence type="ECO:0000256" key="5">
    <source>
        <dbReference type="ARBA" id="ARBA00023015"/>
    </source>
</evidence>
<proteinExistence type="predicted"/>
<evidence type="ECO:0000256" key="7">
    <source>
        <dbReference type="ARBA" id="ARBA00023242"/>
    </source>
</evidence>
<keyword evidence="4" id="KW-0862">Zinc</keyword>
<dbReference type="PROSITE" id="PS00344">
    <property type="entry name" value="GATA_ZN_FINGER_1"/>
    <property type="match status" value="1"/>
</dbReference>